<dbReference type="Proteomes" id="UP000321083">
    <property type="component" value="Unassembled WGS sequence"/>
</dbReference>
<sequence length="175" mass="20264">PASFDFVFSIGVMHHDAHTQTVFNSVAKLVRPGGRMSVWLYRRNQWWQEIINSSLRSVTTRLPRHILLPLCHLGAVLGGIPLINRTLNKIICFSAHPCYQNRVCDTWDWWAPRYQHHHTAKELTDWFHAAGFTDITELPPEKTNTWYRQLWLWNLLPGSGVNVTGIRSVQNLPNS</sequence>
<organism evidence="1 2">
    <name type="scientific">Planctomyces bekefii</name>
    <dbReference type="NCBI Taxonomy" id="1653850"/>
    <lineage>
        <taxon>Bacteria</taxon>
        <taxon>Pseudomonadati</taxon>
        <taxon>Planctomycetota</taxon>
        <taxon>Planctomycetia</taxon>
        <taxon>Planctomycetales</taxon>
        <taxon>Planctomycetaceae</taxon>
        <taxon>Planctomyces</taxon>
    </lineage>
</organism>
<reference evidence="1 2" key="2">
    <citation type="submission" date="2019-08" db="EMBL/GenBank/DDBJ databases">
        <authorList>
            <person name="Henke P."/>
        </authorList>
    </citation>
    <scope>NUCLEOTIDE SEQUENCE [LARGE SCALE GENOMIC DNA]</scope>
    <source>
        <strain evidence="1">Phe10_nw2017</strain>
    </source>
</reference>
<dbReference type="Pfam" id="PF13489">
    <property type="entry name" value="Methyltransf_23"/>
    <property type="match status" value="1"/>
</dbReference>
<evidence type="ECO:0000313" key="1">
    <source>
        <dbReference type="EMBL" id="TWW09460.1"/>
    </source>
</evidence>
<feature type="non-terminal residue" evidence="1">
    <location>
        <position position="1"/>
    </location>
</feature>
<dbReference type="InterPro" id="IPR029063">
    <property type="entry name" value="SAM-dependent_MTases_sf"/>
</dbReference>
<dbReference type="Gene3D" id="3.40.50.150">
    <property type="entry name" value="Vaccinia Virus protein VP39"/>
    <property type="match status" value="1"/>
</dbReference>
<comment type="caution">
    <text evidence="1">The sequence shown here is derived from an EMBL/GenBank/DDBJ whole genome shotgun (WGS) entry which is preliminary data.</text>
</comment>
<gene>
    <name evidence="1" type="ORF">E3A20_14140</name>
</gene>
<protein>
    <submittedName>
        <fullName evidence="1">Uncharacterized protein</fullName>
    </submittedName>
</protein>
<dbReference type="CDD" id="cd02440">
    <property type="entry name" value="AdoMet_MTases"/>
    <property type="match status" value="1"/>
</dbReference>
<dbReference type="EMBL" id="SRHE01000270">
    <property type="protein sequence ID" value="TWW09460.1"/>
    <property type="molecule type" value="Genomic_DNA"/>
</dbReference>
<reference evidence="1 2" key="1">
    <citation type="submission" date="2019-08" db="EMBL/GenBank/DDBJ databases">
        <title>100 year-old enigma solved: identification of Planctomyces bekefii, the type genus and species of the phylum Planctomycetes.</title>
        <authorList>
            <person name="Svetlana D.N."/>
            <person name="Overmann J."/>
        </authorList>
    </citation>
    <scope>NUCLEOTIDE SEQUENCE [LARGE SCALE GENOMIC DNA]</scope>
    <source>
        <strain evidence="1">Phe10_nw2017</strain>
    </source>
</reference>
<keyword evidence="2" id="KW-1185">Reference proteome</keyword>
<accession>A0A5C6M3X7</accession>
<dbReference type="AlphaFoldDB" id="A0A5C6M3X7"/>
<evidence type="ECO:0000313" key="2">
    <source>
        <dbReference type="Proteomes" id="UP000321083"/>
    </source>
</evidence>
<dbReference type="SUPFAM" id="SSF53335">
    <property type="entry name" value="S-adenosyl-L-methionine-dependent methyltransferases"/>
    <property type="match status" value="1"/>
</dbReference>
<proteinExistence type="predicted"/>
<name>A0A5C6M3X7_9PLAN</name>